<sequence>MSMTMTEIHGTCAKAFEPVREHFAANFKNDLEIGASFSVIHKGELVVDLWAGDADETGATPWAHDTLANVWSTTKGVAAICVALLVDRGQLSYDDAVSTHWPEFAVHGKGGITVAQMLSHQAGLSGLREPTTLEDCYNHDLMAQRLAAQEPLWEPTTRSGYHAFTYGYLAGELVKRITGKTIGTFLQDEIGKPHGIDFFIGLPLSEEPRVAPLTEAKDMQPLADTTEVQALTFTNPAIAQTAPNDRAWRAAEIPAAGGFGSASALAKLYALLDDSTAPGGKAIIKRETMEALRTVRIENEDLILGVPARWASGMAMNGFEMYGPNPQTFGHTGWGGSFGCLDPEAGVSIGYVLNKMGAAVVGDPRSMGLVAATFACL</sequence>
<accession>X5MKQ4</accession>
<dbReference type="Gene3D" id="3.40.710.10">
    <property type="entry name" value="DD-peptidase/beta-lactamase superfamily"/>
    <property type="match status" value="1"/>
</dbReference>
<dbReference type="Proteomes" id="UP000032160">
    <property type="component" value="Chromosome I"/>
</dbReference>
<dbReference type="InterPro" id="IPR012338">
    <property type="entry name" value="Beta-lactam/transpept-like"/>
</dbReference>
<dbReference type="HOGENOM" id="CLU_035614_3_0_5"/>
<reference evidence="2 3" key="1">
    <citation type="journal article" date="2014" name="Front. Genet.">
        <title>Genome and metabolic network of "Candidatus Phaeomarinobacter ectocarpi" Ec32, a new candidate genus of Alphaproteobacteria frequently associated with brown algae.</title>
        <authorList>
            <person name="Dittami S.M."/>
            <person name="Barbeyron T."/>
            <person name="Boyen C."/>
            <person name="Cambefort J."/>
            <person name="Collet G."/>
            <person name="Delage L."/>
            <person name="Gobet A."/>
            <person name="Groisillier A."/>
            <person name="Leblanc C."/>
            <person name="Michel G."/>
            <person name="Scornet D."/>
            <person name="Siegel A."/>
            <person name="Tapia J.E."/>
            <person name="Tonon T."/>
        </authorList>
    </citation>
    <scope>NUCLEOTIDE SEQUENCE [LARGE SCALE GENOMIC DNA]</scope>
    <source>
        <strain evidence="2 3">Ec32</strain>
    </source>
</reference>
<dbReference type="InterPro" id="IPR001466">
    <property type="entry name" value="Beta-lactam-related"/>
</dbReference>
<dbReference type="STRING" id="1458461.BN1012_Phect586"/>
<dbReference type="RefSeq" id="WP_043949659.1">
    <property type="nucleotide sequence ID" value="NZ_HG966617.1"/>
</dbReference>
<dbReference type="PANTHER" id="PTHR43319">
    <property type="entry name" value="BETA-LACTAMASE-RELATED"/>
    <property type="match status" value="1"/>
</dbReference>
<protein>
    <submittedName>
        <fullName evidence="2">Esterase A</fullName>
    </submittedName>
</protein>
<evidence type="ECO:0000313" key="2">
    <source>
        <dbReference type="EMBL" id="CDO58800.1"/>
    </source>
</evidence>
<dbReference type="PATRIC" id="fig|1458461.3.peg.587"/>
<dbReference type="AlphaFoldDB" id="X5MKQ4"/>
<dbReference type="SUPFAM" id="SSF56601">
    <property type="entry name" value="beta-lactamase/transpeptidase-like"/>
    <property type="match status" value="1"/>
</dbReference>
<gene>
    <name evidence="2" type="ORF">BN1012_Phect586</name>
</gene>
<proteinExistence type="predicted"/>
<dbReference type="OrthoDB" id="5705574at2"/>
<feature type="domain" description="Beta-lactamase-related" evidence="1">
    <location>
        <begin position="23"/>
        <end position="366"/>
    </location>
</feature>
<organism evidence="2 3">
    <name type="scientific">Candidatus Phaeomarinibacter ectocarpi</name>
    <dbReference type="NCBI Taxonomy" id="1458461"/>
    <lineage>
        <taxon>Bacteria</taxon>
        <taxon>Pseudomonadati</taxon>
        <taxon>Pseudomonadota</taxon>
        <taxon>Alphaproteobacteria</taxon>
        <taxon>Hyphomicrobiales</taxon>
        <taxon>Parvibaculaceae</taxon>
        <taxon>Candidatus Phaeomarinibacter</taxon>
    </lineage>
</organism>
<dbReference type="KEGG" id="pect:BN1012_Phect586"/>
<dbReference type="InterPro" id="IPR052907">
    <property type="entry name" value="Beta-lactamase/esterase"/>
</dbReference>
<keyword evidence="3" id="KW-1185">Reference proteome</keyword>
<evidence type="ECO:0000313" key="3">
    <source>
        <dbReference type="Proteomes" id="UP000032160"/>
    </source>
</evidence>
<dbReference type="PANTHER" id="PTHR43319:SF3">
    <property type="entry name" value="BETA-LACTAMASE-RELATED DOMAIN-CONTAINING PROTEIN"/>
    <property type="match status" value="1"/>
</dbReference>
<name>X5MKQ4_9HYPH</name>
<evidence type="ECO:0000259" key="1">
    <source>
        <dbReference type="Pfam" id="PF00144"/>
    </source>
</evidence>
<dbReference type="EMBL" id="HG966617">
    <property type="protein sequence ID" value="CDO58800.1"/>
    <property type="molecule type" value="Genomic_DNA"/>
</dbReference>
<dbReference type="Pfam" id="PF00144">
    <property type="entry name" value="Beta-lactamase"/>
    <property type="match status" value="1"/>
</dbReference>